<dbReference type="InterPro" id="IPR011330">
    <property type="entry name" value="Glyco_hydro/deAcase_b/a-brl"/>
</dbReference>
<evidence type="ECO:0000256" key="1">
    <source>
        <dbReference type="ARBA" id="ARBA00001941"/>
    </source>
</evidence>
<keyword evidence="11" id="KW-0961">Cell wall biogenesis/degradation</keyword>
<evidence type="ECO:0000256" key="6">
    <source>
        <dbReference type="ARBA" id="ARBA00022729"/>
    </source>
</evidence>
<accession>A0ABR3A7K6</accession>
<comment type="caution">
    <text evidence="13">The sequence shown here is derived from an EMBL/GenBank/DDBJ whole genome shotgun (WGS) entry which is preliminary data.</text>
</comment>
<organism evidence="13 14">
    <name type="scientific">Marasmius tenuissimus</name>
    <dbReference type="NCBI Taxonomy" id="585030"/>
    <lineage>
        <taxon>Eukaryota</taxon>
        <taxon>Fungi</taxon>
        <taxon>Dikarya</taxon>
        <taxon>Basidiomycota</taxon>
        <taxon>Agaricomycotina</taxon>
        <taxon>Agaricomycetes</taxon>
        <taxon>Agaricomycetidae</taxon>
        <taxon>Agaricales</taxon>
        <taxon>Marasmiineae</taxon>
        <taxon>Marasmiaceae</taxon>
        <taxon>Marasmius</taxon>
    </lineage>
</organism>
<keyword evidence="4" id="KW-0336">GPI-anchor</keyword>
<evidence type="ECO:0000256" key="5">
    <source>
        <dbReference type="ARBA" id="ARBA00022723"/>
    </source>
</evidence>
<sequence>MASAPVARAQVINNCTQPGTVALTFDDGPYDYLRDFVDLLDRNGAKGTFFFNGDNYDCIYSDDRVSDMKYAYGKGHQIASHTWHHSDLGKIKSEAKMNDEFKRTEEAIKKILGVEVAMTRPPFGSYNALTETVARKRGQSLILWDLDTRDAAGATTKDSIAQYEDVAKKNPSNVLALNHEPYKTTLFVPGSETHLLPA</sequence>
<evidence type="ECO:0000256" key="2">
    <source>
        <dbReference type="ARBA" id="ARBA00004609"/>
    </source>
</evidence>
<dbReference type="Proteomes" id="UP001437256">
    <property type="component" value="Unassembled WGS sequence"/>
</dbReference>
<dbReference type="Gene3D" id="3.20.20.370">
    <property type="entry name" value="Glycoside hydrolase/deacetylase"/>
    <property type="match status" value="1"/>
</dbReference>
<feature type="domain" description="NodB homology" evidence="12">
    <location>
        <begin position="19"/>
        <end position="198"/>
    </location>
</feature>
<keyword evidence="10" id="KW-0449">Lipoprotein</keyword>
<protein>
    <recommendedName>
        <fullName evidence="12">NodB homology domain-containing protein</fullName>
    </recommendedName>
</protein>
<evidence type="ECO:0000256" key="3">
    <source>
        <dbReference type="ARBA" id="ARBA00022475"/>
    </source>
</evidence>
<evidence type="ECO:0000259" key="12">
    <source>
        <dbReference type="PROSITE" id="PS51677"/>
    </source>
</evidence>
<keyword evidence="7" id="KW-0378">Hydrolase</keyword>
<evidence type="ECO:0000256" key="7">
    <source>
        <dbReference type="ARBA" id="ARBA00022801"/>
    </source>
</evidence>
<dbReference type="Pfam" id="PF01522">
    <property type="entry name" value="Polysacc_deac_1"/>
    <property type="match status" value="1"/>
</dbReference>
<keyword evidence="14" id="KW-1185">Reference proteome</keyword>
<evidence type="ECO:0000256" key="10">
    <source>
        <dbReference type="ARBA" id="ARBA00023288"/>
    </source>
</evidence>
<evidence type="ECO:0000313" key="14">
    <source>
        <dbReference type="Proteomes" id="UP001437256"/>
    </source>
</evidence>
<keyword evidence="3" id="KW-1003">Cell membrane</keyword>
<comment type="cofactor">
    <cofactor evidence="1">
        <name>Co(2+)</name>
        <dbReference type="ChEBI" id="CHEBI:48828"/>
    </cofactor>
</comment>
<evidence type="ECO:0000313" key="13">
    <source>
        <dbReference type="EMBL" id="KAL0069299.1"/>
    </source>
</evidence>
<proteinExistence type="predicted"/>
<keyword evidence="6" id="KW-0732">Signal</keyword>
<dbReference type="PROSITE" id="PS51677">
    <property type="entry name" value="NODB"/>
    <property type="match status" value="1"/>
</dbReference>
<keyword evidence="9" id="KW-0119">Carbohydrate metabolism</keyword>
<name>A0ABR3A7K6_9AGAR</name>
<evidence type="ECO:0000256" key="4">
    <source>
        <dbReference type="ARBA" id="ARBA00022622"/>
    </source>
</evidence>
<dbReference type="PANTHER" id="PTHR46471">
    <property type="entry name" value="CHITIN DEACETYLASE"/>
    <property type="match status" value="1"/>
</dbReference>
<evidence type="ECO:0000256" key="9">
    <source>
        <dbReference type="ARBA" id="ARBA00023277"/>
    </source>
</evidence>
<comment type="subcellular location">
    <subcellularLocation>
        <location evidence="2">Cell membrane</location>
        <topology evidence="2">Lipid-anchor</topology>
        <topology evidence="2">GPI-anchor</topology>
    </subcellularLocation>
</comment>
<keyword evidence="8" id="KW-0472">Membrane</keyword>
<keyword evidence="4" id="KW-0325">Glycoprotein</keyword>
<evidence type="ECO:0000256" key="11">
    <source>
        <dbReference type="ARBA" id="ARBA00023316"/>
    </source>
</evidence>
<dbReference type="InterPro" id="IPR002509">
    <property type="entry name" value="NODB_dom"/>
</dbReference>
<keyword evidence="5" id="KW-0479">Metal-binding</keyword>
<reference evidence="13 14" key="1">
    <citation type="submission" date="2024-05" db="EMBL/GenBank/DDBJ databases">
        <title>A draft genome resource for the thread blight pathogen Marasmius tenuissimus strain MS-2.</title>
        <authorList>
            <person name="Yulfo-Soto G.E."/>
            <person name="Baruah I.K."/>
            <person name="Amoako-Attah I."/>
            <person name="Bukari Y."/>
            <person name="Meinhardt L.W."/>
            <person name="Bailey B.A."/>
            <person name="Cohen S.P."/>
        </authorList>
    </citation>
    <scope>NUCLEOTIDE SEQUENCE [LARGE SCALE GENOMIC DNA]</scope>
    <source>
        <strain evidence="13 14">MS-2</strain>
    </source>
</reference>
<dbReference type="EMBL" id="JBBXMP010000013">
    <property type="protein sequence ID" value="KAL0069299.1"/>
    <property type="molecule type" value="Genomic_DNA"/>
</dbReference>
<dbReference type="PANTHER" id="PTHR46471:SF2">
    <property type="entry name" value="CHITIN DEACETYLASE-RELATED"/>
    <property type="match status" value="1"/>
</dbReference>
<evidence type="ECO:0000256" key="8">
    <source>
        <dbReference type="ARBA" id="ARBA00023136"/>
    </source>
</evidence>
<gene>
    <name evidence="13" type="ORF">AAF712_003664</name>
</gene>
<dbReference type="SUPFAM" id="SSF88713">
    <property type="entry name" value="Glycoside hydrolase/deacetylase"/>
    <property type="match status" value="1"/>
</dbReference>